<feature type="transmembrane region" description="Helical" evidence="7">
    <location>
        <begin position="120"/>
        <end position="140"/>
    </location>
</feature>
<gene>
    <name evidence="8" type="ordered locus">Cphamn1_0155</name>
</gene>
<feature type="transmembrane region" description="Helical" evidence="7">
    <location>
        <begin position="12"/>
        <end position="31"/>
    </location>
</feature>
<dbReference type="STRING" id="331678.Cphamn1_0155"/>
<dbReference type="PANTHER" id="PTHR33508">
    <property type="entry name" value="UPF0056 MEMBRANE PROTEIN YHCE"/>
    <property type="match status" value="1"/>
</dbReference>
<feature type="transmembrane region" description="Helical" evidence="7">
    <location>
        <begin position="187"/>
        <end position="209"/>
    </location>
</feature>
<name>B3EKF2_CHLPB</name>
<dbReference type="Pfam" id="PF01914">
    <property type="entry name" value="MarC"/>
    <property type="match status" value="1"/>
</dbReference>
<dbReference type="GO" id="GO:0005886">
    <property type="term" value="C:plasma membrane"/>
    <property type="evidence" value="ECO:0007669"/>
    <property type="project" value="UniProtKB-SubCell"/>
</dbReference>
<evidence type="ECO:0000256" key="5">
    <source>
        <dbReference type="ARBA" id="ARBA00022989"/>
    </source>
</evidence>
<evidence type="ECO:0000256" key="2">
    <source>
        <dbReference type="ARBA" id="ARBA00009784"/>
    </source>
</evidence>
<dbReference type="eggNOG" id="COG2095">
    <property type="taxonomic scope" value="Bacteria"/>
</dbReference>
<sequence>MHELLSHTLVMVGGYFAIMNPLANTAIFTAVTAGMDDRGIKKTALSAVVTALCIVLCFILLGRIIFDFFGITLPALRVAGGIMVFFIGFDMMHGRTSAAHAPAGGGASGTPGQNLGISPLGIPILAGPGTIAVSMSYSATGNGLDIAVNALVFSVMCLITYVFFLLGEKVEQKLGREGLKVITQIMGLILSVIGVQIGIEGIFGAISLFQQHHAV</sequence>
<organism evidence="8">
    <name type="scientific">Chlorobium phaeobacteroides (strain BS1)</name>
    <dbReference type="NCBI Taxonomy" id="331678"/>
    <lineage>
        <taxon>Bacteria</taxon>
        <taxon>Pseudomonadati</taxon>
        <taxon>Chlorobiota</taxon>
        <taxon>Chlorobiia</taxon>
        <taxon>Chlorobiales</taxon>
        <taxon>Chlorobiaceae</taxon>
        <taxon>Chlorobium/Pelodictyon group</taxon>
        <taxon>Chlorobium</taxon>
    </lineage>
</organism>
<dbReference type="AlphaFoldDB" id="B3EKF2"/>
<reference evidence="8" key="1">
    <citation type="submission" date="2008-06" db="EMBL/GenBank/DDBJ databases">
        <title>Complete sequence of Chlorobium phaeobacteroides BS1.</title>
        <authorList>
            <consortium name="US DOE Joint Genome Institute"/>
            <person name="Lucas S."/>
            <person name="Copeland A."/>
            <person name="Lapidus A."/>
            <person name="Glavina del Rio T."/>
            <person name="Dalin E."/>
            <person name="Tice H."/>
            <person name="Bruce D."/>
            <person name="Goodwin L."/>
            <person name="Pitluck S."/>
            <person name="Schmutz J."/>
            <person name="Larimer F."/>
            <person name="Land M."/>
            <person name="Hauser L."/>
            <person name="Kyrpides N."/>
            <person name="Ovchinnikova G."/>
            <person name="Li T."/>
            <person name="Liu Z."/>
            <person name="Zhao F."/>
            <person name="Overmann J."/>
            <person name="Bryant D.A."/>
            <person name="Richardson P."/>
        </authorList>
    </citation>
    <scope>NUCLEOTIDE SEQUENCE [LARGE SCALE GENOMIC DNA]</scope>
    <source>
        <strain evidence="8">BS1</strain>
    </source>
</reference>
<dbReference type="EMBL" id="CP001101">
    <property type="protein sequence ID" value="ACE03130.1"/>
    <property type="molecule type" value="Genomic_DNA"/>
</dbReference>
<evidence type="ECO:0000313" key="8">
    <source>
        <dbReference type="EMBL" id="ACE03130.1"/>
    </source>
</evidence>
<dbReference type="HOGENOM" id="CLU_079909_2_1_10"/>
<dbReference type="PANTHER" id="PTHR33508:SF1">
    <property type="entry name" value="UPF0056 MEMBRANE PROTEIN YHCE"/>
    <property type="match status" value="1"/>
</dbReference>
<dbReference type="OrthoDB" id="21094at2"/>
<protein>
    <recommendedName>
        <fullName evidence="7">UPF0056 membrane protein</fullName>
    </recommendedName>
</protein>
<evidence type="ECO:0000256" key="7">
    <source>
        <dbReference type="RuleBase" id="RU362048"/>
    </source>
</evidence>
<keyword evidence="5 7" id="KW-1133">Transmembrane helix</keyword>
<keyword evidence="6 7" id="KW-0472">Membrane</keyword>
<dbReference type="NCBIfam" id="TIGR00427">
    <property type="entry name" value="NAAT family transporter"/>
    <property type="match status" value="1"/>
</dbReference>
<evidence type="ECO:0000256" key="3">
    <source>
        <dbReference type="ARBA" id="ARBA00022475"/>
    </source>
</evidence>
<feature type="transmembrane region" description="Helical" evidence="7">
    <location>
        <begin position="146"/>
        <end position="166"/>
    </location>
</feature>
<evidence type="ECO:0000256" key="4">
    <source>
        <dbReference type="ARBA" id="ARBA00022692"/>
    </source>
</evidence>
<keyword evidence="4 7" id="KW-0812">Transmembrane</keyword>
<feature type="transmembrane region" description="Helical" evidence="7">
    <location>
        <begin position="43"/>
        <end position="62"/>
    </location>
</feature>
<keyword evidence="3" id="KW-1003">Cell membrane</keyword>
<comment type="subcellular location">
    <subcellularLocation>
        <location evidence="1 7">Cell membrane</location>
        <topology evidence="1 7">Multi-pass membrane protein</topology>
    </subcellularLocation>
</comment>
<feature type="transmembrane region" description="Helical" evidence="7">
    <location>
        <begin position="68"/>
        <end position="89"/>
    </location>
</feature>
<accession>B3EKF2</accession>
<evidence type="ECO:0000256" key="6">
    <source>
        <dbReference type="ARBA" id="ARBA00023136"/>
    </source>
</evidence>
<dbReference type="InterPro" id="IPR002771">
    <property type="entry name" value="Multi_antbiot-R_MarC"/>
</dbReference>
<comment type="similarity">
    <text evidence="2 7">Belongs to the UPF0056 (MarC) family.</text>
</comment>
<evidence type="ECO:0000256" key="1">
    <source>
        <dbReference type="ARBA" id="ARBA00004651"/>
    </source>
</evidence>
<dbReference type="KEGG" id="cpb:Cphamn1_0155"/>
<proteinExistence type="inferred from homology"/>